<evidence type="ECO:0000256" key="4">
    <source>
        <dbReference type="ARBA" id="ARBA00022801"/>
    </source>
</evidence>
<keyword evidence="4" id="KW-0378">Hydrolase</keyword>
<dbReference type="Pfam" id="PF01750">
    <property type="entry name" value="HycI"/>
    <property type="match status" value="1"/>
</dbReference>
<sequence length="173" mass="19121">MHNNDRSRVAVFGCGNMLLGDDGFGPAVIAELQSRNDLPKHVFLEDVGTGIREYLFDFILAPELAPYQLIILDAVDFHGRKPGEVFTITPDTVPAQKIHDFSLHQFPTVNLLQELSEHTGTVVHIIAAQVEHIPKEIAPGLSSSMREAVREASEKVRQIIAESCPEKCEVTLP</sequence>
<dbReference type="RefSeq" id="WP_267926194.1">
    <property type="nucleotide sequence ID" value="NZ_AP024233.1"/>
</dbReference>
<dbReference type="PRINTS" id="PR00446">
    <property type="entry name" value="HYDRGNUPTAKE"/>
</dbReference>
<comment type="similarity">
    <text evidence="1">Belongs to the peptidase A31 family.</text>
</comment>
<accession>A0A915XLA7</accession>
<dbReference type="GO" id="GO:0008047">
    <property type="term" value="F:enzyme activator activity"/>
    <property type="evidence" value="ECO:0007669"/>
    <property type="project" value="InterPro"/>
</dbReference>
<dbReference type="GO" id="GO:0016485">
    <property type="term" value="P:protein processing"/>
    <property type="evidence" value="ECO:0007669"/>
    <property type="project" value="TreeGrafter"/>
</dbReference>
<dbReference type="InterPro" id="IPR023430">
    <property type="entry name" value="Pept_HybD-like_dom_sf"/>
</dbReference>
<evidence type="ECO:0000313" key="5">
    <source>
        <dbReference type="EMBL" id="BCO09446.1"/>
    </source>
</evidence>
<dbReference type="EMBL" id="AP024233">
    <property type="protein sequence ID" value="BCO09446.1"/>
    <property type="molecule type" value="Genomic_DNA"/>
</dbReference>
<evidence type="ECO:0000256" key="1">
    <source>
        <dbReference type="ARBA" id="ARBA00006814"/>
    </source>
</evidence>
<dbReference type="AlphaFoldDB" id="A0A915XLA7"/>
<dbReference type="Gene3D" id="3.40.50.1450">
    <property type="entry name" value="HybD-like"/>
    <property type="match status" value="1"/>
</dbReference>
<dbReference type="PANTHER" id="PTHR30302:SF1">
    <property type="entry name" value="HYDROGENASE 2 MATURATION PROTEASE"/>
    <property type="match status" value="1"/>
</dbReference>
<protein>
    <submittedName>
        <fullName evidence="5">HybD peptidase</fullName>
    </submittedName>
</protein>
<proteinExistence type="inferred from homology"/>
<evidence type="ECO:0000256" key="3">
    <source>
        <dbReference type="ARBA" id="ARBA00022750"/>
    </source>
</evidence>
<gene>
    <name evidence="5" type="ORF">GF1_18220</name>
</gene>
<evidence type="ECO:0000313" key="6">
    <source>
        <dbReference type="Proteomes" id="UP001063350"/>
    </source>
</evidence>
<evidence type="ECO:0000256" key="2">
    <source>
        <dbReference type="ARBA" id="ARBA00022670"/>
    </source>
</evidence>
<dbReference type="KEGG" id="ddu:GF1_18220"/>
<keyword evidence="6" id="KW-1185">Reference proteome</keyword>
<dbReference type="NCBIfam" id="TIGR00072">
    <property type="entry name" value="hydrog_prot"/>
    <property type="match status" value="1"/>
</dbReference>
<dbReference type="InterPro" id="IPR000671">
    <property type="entry name" value="Peptidase_A31"/>
</dbReference>
<keyword evidence="2" id="KW-0645">Protease</keyword>
<keyword evidence="3" id="KW-0064">Aspartyl protease</keyword>
<dbReference type="GO" id="GO:0004190">
    <property type="term" value="F:aspartic-type endopeptidase activity"/>
    <property type="evidence" value="ECO:0007669"/>
    <property type="project" value="UniProtKB-KW"/>
</dbReference>
<dbReference type="Proteomes" id="UP001063350">
    <property type="component" value="Chromosome"/>
</dbReference>
<organism evidence="5 6">
    <name type="scientific">Desulfolithobacter dissulfuricans</name>
    <dbReference type="NCBI Taxonomy" id="2795293"/>
    <lineage>
        <taxon>Bacteria</taxon>
        <taxon>Pseudomonadati</taxon>
        <taxon>Thermodesulfobacteriota</taxon>
        <taxon>Desulfobulbia</taxon>
        <taxon>Desulfobulbales</taxon>
        <taxon>Desulfobulbaceae</taxon>
        <taxon>Desulfolithobacter</taxon>
    </lineage>
</organism>
<name>A0A915XLA7_9BACT</name>
<dbReference type="SUPFAM" id="SSF53163">
    <property type="entry name" value="HybD-like"/>
    <property type="match status" value="1"/>
</dbReference>
<reference evidence="5" key="1">
    <citation type="submission" date="2020-12" db="EMBL/GenBank/DDBJ databases">
        <title>Desulfobium dissulfuricans gen. nov., sp. nov., a novel mesophilic, sulfate-reducing bacterium isolated from a deep-sea hydrothermal vent.</title>
        <authorList>
            <person name="Hashimoto Y."/>
            <person name="Tame A."/>
            <person name="Sawayama S."/>
            <person name="Miyazaki J."/>
            <person name="Takai K."/>
            <person name="Nakagawa S."/>
        </authorList>
    </citation>
    <scope>NUCLEOTIDE SEQUENCE</scope>
    <source>
        <strain evidence="5">GF1</strain>
    </source>
</reference>
<dbReference type="PANTHER" id="PTHR30302">
    <property type="entry name" value="HYDROGENASE 1 MATURATION PROTEASE"/>
    <property type="match status" value="1"/>
</dbReference>